<dbReference type="CDD" id="cd16917">
    <property type="entry name" value="HATPase_UhpB-NarQ-NarX-like"/>
    <property type="match status" value="1"/>
</dbReference>
<evidence type="ECO:0000256" key="4">
    <source>
        <dbReference type="ARBA" id="ARBA00022679"/>
    </source>
</evidence>
<proteinExistence type="predicted"/>
<feature type="transmembrane region" description="Helical" evidence="10">
    <location>
        <begin position="43"/>
        <end position="63"/>
    </location>
</feature>
<evidence type="ECO:0000256" key="1">
    <source>
        <dbReference type="ARBA" id="ARBA00000085"/>
    </source>
</evidence>
<evidence type="ECO:0000256" key="2">
    <source>
        <dbReference type="ARBA" id="ARBA00012438"/>
    </source>
</evidence>
<dbReference type="GO" id="GO:0005524">
    <property type="term" value="F:ATP binding"/>
    <property type="evidence" value="ECO:0007669"/>
    <property type="project" value="UniProtKB-KW"/>
</dbReference>
<keyword evidence="10" id="KW-0812">Transmembrane</keyword>
<evidence type="ECO:0000313" key="14">
    <source>
        <dbReference type="EMBL" id="MBR7834843.1"/>
    </source>
</evidence>
<dbReference type="Pfam" id="PF23539">
    <property type="entry name" value="DUF7134"/>
    <property type="match status" value="1"/>
</dbReference>
<dbReference type="InterPro" id="IPR055558">
    <property type="entry name" value="DUF7134"/>
</dbReference>
<keyword evidence="4" id="KW-0808">Transferase</keyword>
<dbReference type="EC" id="2.7.13.3" evidence="2"/>
<dbReference type="RefSeq" id="WP_212529359.1">
    <property type="nucleotide sequence ID" value="NZ_JAGSOG010000072.1"/>
</dbReference>
<organism evidence="14 15">
    <name type="scientific">Actinospica durhamensis</name>
    <dbReference type="NCBI Taxonomy" id="1508375"/>
    <lineage>
        <taxon>Bacteria</taxon>
        <taxon>Bacillati</taxon>
        <taxon>Actinomycetota</taxon>
        <taxon>Actinomycetes</taxon>
        <taxon>Catenulisporales</taxon>
        <taxon>Actinospicaceae</taxon>
        <taxon>Actinospica</taxon>
    </lineage>
</organism>
<dbReference type="Proteomes" id="UP000675781">
    <property type="component" value="Unassembled WGS sequence"/>
</dbReference>
<dbReference type="Pfam" id="PF02518">
    <property type="entry name" value="HATPase_c"/>
    <property type="match status" value="1"/>
</dbReference>
<keyword evidence="8" id="KW-0902">Two-component regulatory system</keyword>
<protein>
    <recommendedName>
        <fullName evidence="2">histidine kinase</fullName>
        <ecNumber evidence="2">2.7.13.3</ecNumber>
    </recommendedName>
</protein>
<reference evidence="14" key="1">
    <citation type="submission" date="2021-04" db="EMBL/GenBank/DDBJ databases">
        <title>Genome based classification of Actinospica acidithermotolerans sp. nov., an actinobacterium isolated from an Indonesian hot spring.</title>
        <authorList>
            <person name="Kusuma A.B."/>
            <person name="Putra K.E."/>
            <person name="Nafisah S."/>
            <person name="Loh J."/>
            <person name="Nouioui I."/>
            <person name="Goodfellow M."/>
        </authorList>
    </citation>
    <scope>NUCLEOTIDE SEQUENCE</scope>
    <source>
        <strain evidence="14">CSCA 57</strain>
    </source>
</reference>
<feature type="domain" description="DUF7134" evidence="13">
    <location>
        <begin position="39"/>
        <end position="191"/>
    </location>
</feature>
<keyword evidence="3" id="KW-0597">Phosphoprotein</keyword>
<dbReference type="EMBL" id="JAGSOG010000072">
    <property type="protein sequence ID" value="MBR7834843.1"/>
    <property type="molecule type" value="Genomic_DNA"/>
</dbReference>
<dbReference type="GO" id="GO:0016020">
    <property type="term" value="C:membrane"/>
    <property type="evidence" value="ECO:0007669"/>
    <property type="project" value="InterPro"/>
</dbReference>
<feature type="domain" description="Signal transduction histidine kinase subgroup 3 dimerisation and phosphoacceptor" evidence="12">
    <location>
        <begin position="220"/>
        <end position="285"/>
    </location>
</feature>
<dbReference type="InterPro" id="IPR036890">
    <property type="entry name" value="HATPase_C_sf"/>
</dbReference>
<evidence type="ECO:0000256" key="9">
    <source>
        <dbReference type="SAM" id="MobiDB-lite"/>
    </source>
</evidence>
<sequence length="440" mass="46902">MRPGSVPPEDSTAGFEESWSSPIARRFVRAARRLRRADQRNPLPVDSLLALLVLMAGLTGTLLPHHARDVDPSAHAPTALFLITVVGQSVPLAWRRKAPVPVLAIVLVASAVQWSAGDSARSAIGLLIAIYTVARYEPPKRLFWIMPCLIPALAVSALRVQPFKQQLGYSLFFLCATVVAAAALALVVRARQAQLHALAERATRLEVEREQRVQLAILDERSRVSREMHDIIGHALAVIVSLADGAGGYAAIGQPERAAEVLPGIASTGRQALSELRRTLSALSEGGSGRLAEGDLAPQPGIADVPALLERFQAAAPHLRIAHRTAGDLAAVPPGIQLTVYRIVQEALTNSLKHAGPHTAVQIVVRVADQQVEVHVQDSGGPGQDPAEHTEQSTGRGLVGIRERASLAGGTAQFGPSDGGWRLEVVLPLSPQAPKKEKRP</sequence>
<dbReference type="GO" id="GO:0000155">
    <property type="term" value="F:phosphorelay sensor kinase activity"/>
    <property type="evidence" value="ECO:0007669"/>
    <property type="project" value="InterPro"/>
</dbReference>
<keyword evidence="10" id="KW-1133">Transmembrane helix</keyword>
<comment type="caution">
    <text evidence="14">The sequence shown here is derived from an EMBL/GenBank/DDBJ whole genome shotgun (WGS) entry which is preliminary data.</text>
</comment>
<evidence type="ECO:0000256" key="5">
    <source>
        <dbReference type="ARBA" id="ARBA00022741"/>
    </source>
</evidence>
<dbReference type="SUPFAM" id="SSF55874">
    <property type="entry name" value="ATPase domain of HSP90 chaperone/DNA topoisomerase II/histidine kinase"/>
    <property type="match status" value="1"/>
</dbReference>
<dbReference type="Gene3D" id="1.20.5.1930">
    <property type="match status" value="1"/>
</dbReference>
<accession>A0A941EQV8</accession>
<evidence type="ECO:0000256" key="8">
    <source>
        <dbReference type="ARBA" id="ARBA00023012"/>
    </source>
</evidence>
<dbReference type="Pfam" id="PF07730">
    <property type="entry name" value="HisKA_3"/>
    <property type="match status" value="1"/>
</dbReference>
<gene>
    <name evidence="14" type="ORF">KDL01_16340</name>
</gene>
<feature type="transmembrane region" description="Helical" evidence="10">
    <location>
        <begin position="75"/>
        <end position="94"/>
    </location>
</feature>
<evidence type="ECO:0000259" key="12">
    <source>
        <dbReference type="Pfam" id="PF07730"/>
    </source>
</evidence>
<keyword evidence="10" id="KW-0472">Membrane</keyword>
<keyword evidence="6" id="KW-0418">Kinase</keyword>
<keyword evidence="15" id="KW-1185">Reference proteome</keyword>
<comment type="catalytic activity">
    <reaction evidence="1">
        <text>ATP + protein L-histidine = ADP + protein N-phospho-L-histidine.</text>
        <dbReference type="EC" id="2.7.13.3"/>
    </reaction>
</comment>
<keyword evidence="5" id="KW-0547">Nucleotide-binding</keyword>
<feature type="region of interest" description="Disordered" evidence="9">
    <location>
        <begin position="376"/>
        <end position="398"/>
    </location>
</feature>
<evidence type="ECO:0000313" key="15">
    <source>
        <dbReference type="Proteomes" id="UP000675781"/>
    </source>
</evidence>
<dbReference type="InterPro" id="IPR003594">
    <property type="entry name" value="HATPase_dom"/>
</dbReference>
<dbReference type="AlphaFoldDB" id="A0A941EQV8"/>
<keyword evidence="7 14" id="KW-0067">ATP-binding</keyword>
<name>A0A941EQV8_9ACTN</name>
<dbReference type="Gene3D" id="3.30.565.10">
    <property type="entry name" value="Histidine kinase-like ATPase, C-terminal domain"/>
    <property type="match status" value="1"/>
</dbReference>
<feature type="transmembrane region" description="Helical" evidence="10">
    <location>
        <begin position="167"/>
        <end position="188"/>
    </location>
</feature>
<evidence type="ECO:0000259" key="11">
    <source>
        <dbReference type="Pfam" id="PF02518"/>
    </source>
</evidence>
<evidence type="ECO:0000256" key="3">
    <source>
        <dbReference type="ARBA" id="ARBA00022553"/>
    </source>
</evidence>
<evidence type="ECO:0000259" key="13">
    <source>
        <dbReference type="Pfam" id="PF23539"/>
    </source>
</evidence>
<dbReference type="InterPro" id="IPR050482">
    <property type="entry name" value="Sensor_HK_TwoCompSys"/>
</dbReference>
<dbReference type="PANTHER" id="PTHR24421">
    <property type="entry name" value="NITRATE/NITRITE SENSOR PROTEIN NARX-RELATED"/>
    <property type="match status" value="1"/>
</dbReference>
<evidence type="ECO:0000256" key="7">
    <source>
        <dbReference type="ARBA" id="ARBA00022840"/>
    </source>
</evidence>
<dbReference type="InterPro" id="IPR011712">
    <property type="entry name" value="Sig_transdc_His_kin_sub3_dim/P"/>
</dbReference>
<feature type="transmembrane region" description="Helical" evidence="10">
    <location>
        <begin position="142"/>
        <end position="161"/>
    </location>
</feature>
<feature type="domain" description="Histidine kinase/HSP90-like ATPase" evidence="11">
    <location>
        <begin position="337"/>
        <end position="430"/>
    </location>
</feature>
<dbReference type="GO" id="GO:0046983">
    <property type="term" value="F:protein dimerization activity"/>
    <property type="evidence" value="ECO:0007669"/>
    <property type="project" value="InterPro"/>
</dbReference>
<evidence type="ECO:0000256" key="10">
    <source>
        <dbReference type="SAM" id="Phobius"/>
    </source>
</evidence>
<evidence type="ECO:0000256" key="6">
    <source>
        <dbReference type="ARBA" id="ARBA00022777"/>
    </source>
</evidence>
<dbReference type="PANTHER" id="PTHR24421:SF10">
    <property type="entry name" value="NITRATE_NITRITE SENSOR PROTEIN NARQ"/>
    <property type="match status" value="1"/>
</dbReference>